<keyword evidence="7" id="KW-1185">Reference proteome</keyword>
<keyword evidence="2 3" id="KW-0378">Hydrolase</keyword>
<dbReference type="InterPro" id="IPR036477">
    <property type="entry name" value="Formyl_transf_N_sf"/>
</dbReference>
<reference evidence="6 7" key="1">
    <citation type="submission" date="2020-02" db="EMBL/GenBank/DDBJ databases">
        <title>Full genome sequence of Nocardioides sp. R-3366.</title>
        <authorList>
            <person name="Im W.-T."/>
        </authorList>
    </citation>
    <scope>NUCLEOTIDE SEQUENCE [LARGE SCALE GENOMIC DNA]</scope>
    <source>
        <strain evidence="6 7">R-3366</strain>
    </source>
</reference>
<name>A0A6G6WJF7_9ACTN</name>
<comment type="similarity">
    <text evidence="3">Belongs to the PurU family.</text>
</comment>
<dbReference type="KEGG" id="nano:G5V58_23215"/>
<accession>A0A6G6WJF7</accession>
<evidence type="ECO:0000256" key="2">
    <source>
        <dbReference type="ARBA" id="ARBA00022801"/>
    </source>
</evidence>
<dbReference type="NCBIfam" id="NF004684">
    <property type="entry name" value="PRK06027.1"/>
    <property type="match status" value="1"/>
</dbReference>
<evidence type="ECO:0000256" key="3">
    <source>
        <dbReference type="HAMAP-Rule" id="MF_01927"/>
    </source>
</evidence>
<dbReference type="SUPFAM" id="SSF55021">
    <property type="entry name" value="ACT-like"/>
    <property type="match status" value="1"/>
</dbReference>
<evidence type="ECO:0000259" key="5">
    <source>
        <dbReference type="PROSITE" id="PS51671"/>
    </source>
</evidence>
<dbReference type="RefSeq" id="WP_165237670.1">
    <property type="nucleotide sequence ID" value="NZ_CP049257.1"/>
</dbReference>
<evidence type="ECO:0000313" key="6">
    <source>
        <dbReference type="EMBL" id="QIG45273.1"/>
    </source>
</evidence>
<feature type="active site" evidence="3">
    <location>
        <position position="235"/>
    </location>
</feature>
<keyword evidence="1 3" id="KW-0554">One-carbon metabolism</keyword>
<dbReference type="Pfam" id="PF00551">
    <property type="entry name" value="Formyl_trans_N"/>
    <property type="match status" value="1"/>
</dbReference>
<keyword evidence="3" id="KW-0658">Purine biosynthesis</keyword>
<dbReference type="Pfam" id="PF01842">
    <property type="entry name" value="ACT"/>
    <property type="match status" value="1"/>
</dbReference>
<comment type="catalytic activity">
    <reaction evidence="3">
        <text>(6R)-10-formyltetrahydrofolate + H2O = (6S)-5,6,7,8-tetrahydrofolate + formate + H(+)</text>
        <dbReference type="Rhea" id="RHEA:19833"/>
        <dbReference type="ChEBI" id="CHEBI:15377"/>
        <dbReference type="ChEBI" id="CHEBI:15378"/>
        <dbReference type="ChEBI" id="CHEBI:15740"/>
        <dbReference type="ChEBI" id="CHEBI:57453"/>
        <dbReference type="ChEBI" id="CHEBI:195366"/>
        <dbReference type="EC" id="3.5.1.10"/>
    </reaction>
</comment>
<dbReference type="EC" id="3.5.1.10" evidence="3 4"/>
<dbReference type="InterPro" id="IPR041729">
    <property type="entry name" value="Formyl-FH4-Hydrolase_C"/>
</dbReference>
<organism evidence="6 7">
    <name type="scientific">Nocardioides anomalus</name>
    <dbReference type="NCBI Taxonomy" id="2712223"/>
    <lineage>
        <taxon>Bacteria</taxon>
        <taxon>Bacillati</taxon>
        <taxon>Actinomycetota</taxon>
        <taxon>Actinomycetes</taxon>
        <taxon>Propionibacteriales</taxon>
        <taxon>Nocardioidaceae</taxon>
        <taxon>Nocardioides</taxon>
    </lineage>
</organism>
<dbReference type="AlphaFoldDB" id="A0A6G6WJF7"/>
<dbReference type="Gene3D" id="3.40.50.170">
    <property type="entry name" value="Formyl transferase, N-terminal domain"/>
    <property type="match status" value="1"/>
</dbReference>
<sequence length="291" mass="31998">MTIASTAETAGDFVLTLSCPDRPGIVHAVSGFLLEHGGNIMESQQFDDVRQNRFFMRIDFEVDGPASADTLREEFAAVAATFEMDYELWSAAAPYRTLIMVSKQLHCLNDLLFRQSTGALNIDVPAVVSNHPDAEPMVKSYGIPFHHIPVSPDTKQQAEGELMELVDGLGVHLVVLARYMQILSDGLCRQLGGRAINIHHSFLPSFKGAKPYHAAFDRGVKLVGATAHYVTADLDEGPIIEQDVTRVEHTHTPEQLVAAGRDVEAAVLSRAVSWHTQSRVLLNGNRTVVFR</sequence>
<dbReference type="SUPFAM" id="SSF53328">
    <property type="entry name" value="Formyltransferase"/>
    <property type="match status" value="1"/>
</dbReference>
<dbReference type="Proteomes" id="UP000502996">
    <property type="component" value="Chromosome"/>
</dbReference>
<gene>
    <name evidence="3 6" type="primary">purU</name>
    <name evidence="6" type="ORF">G5V58_23215</name>
</gene>
<dbReference type="PROSITE" id="PS51671">
    <property type="entry name" value="ACT"/>
    <property type="match status" value="1"/>
</dbReference>
<feature type="domain" description="ACT" evidence="5">
    <location>
        <begin position="14"/>
        <end position="96"/>
    </location>
</feature>
<dbReference type="InterPro" id="IPR045865">
    <property type="entry name" value="ACT-like_dom_sf"/>
</dbReference>
<dbReference type="PIRSF" id="PIRSF036480">
    <property type="entry name" value="FormyFH4_hydr"/>
    <property type="match status" value="1"/>
</dbReference>
<comment type="function">
    <text evidence="3">Catalyzes the hydrolysis of 10-formyltetrahydrofolate (formyl-FH4) to formate and tetrahydrofolate (FH4).</text>
</comment>
<evidence type="ECO:0000256" key="1">
    <source>
        <dbReference type="ARBA" id="ARBA00022563"/>
    </source>
</evidence>
<dbReference type="CDD" id="cd04875">
    <property type="entry name" value="ACT_F4HF-DF"/>
    <property type="match status" value="1"/>
</dbReference>
<dbReference type="UniPathway" id="UPA00074">
    <property type="reaction ID" value="UER00170"/>
</dbReference>
<dbReference type="GO" id="GO:0006730">
    <property type="term" value="P:one-carbon metabolic process"/>
    <property type="evidence" value="ECO:0007669"/>
    <property type="project" value="UniProtKB-KW"/>
</dbReference>
<dbReference type="InterPro" id="IPR004810">
    <property type="entry name" value="PurU"/>
</dbReference>
<dbReference type="EMBL" id="CP049257">
    <property type="protein sequence ID" value="QIG45273.1"/>
    <property type="molecule type" value="Genomic_DNA"/>
</dbReference>
<protein>
    <recommendedName>
        <fullName evidence="3 4">Formyltetrahydrofolate deformylase</fullName>
        <ecNumber evidence="3 4">3.5.1.10</ecNumber>
    </recommendedName>
    <alternativeName>
        <fullName evidence="3">Formyl-FH(4) hydrolase</fullName>
    </alternativeName>
</protein>
<evidence type="ECO:0000256" key="4">
    <source>
        <dbReference type="NCBIfam" id="TIGR00655"/>
    </source>
</evidence>
<dbReference type="InterPro" id="IPR002376">
    <property type="entry name" value="Formyl_transf_N"/>
</dbReference>
<evidence type="ECO:0000313" key="7">
    <source>
        <dbReference type="Proteomes" id="UP000502996"/>
    </source>
</evidence>
<proteinExistence type="inferred from homology"/>
<dbReference type="GO" id="GO:0008864">
    <property type="term" value="F:formyltetrahydrofolate deformylase activity"/>
    <property type="evidence" value="ECO:0007669"/>
    <property type="project" value="UniProtKB-UniRule"/>
</dbReference>
<dbReference type="GO" id="GO:0006189">
    <property type="term" value="P:'de novo' IMP biosynthetic process"/>
    <property type="evidence" value="ECO:0007669"/>
    <property type="project" value="UniProtKB-UniRule"/>
</dbReference>
<dbReference type="InterPro" id="IPR002912">
    <property type="entry name" value="ACT_dom"/>
</dbReference>
<dbReference type="CDD" id="cd08648">
    <property type="entry name" value="FMT_core_Formyl-FH4-Hydrolase_C"/>
    <property type="match status" value="1"/>
</dbReference>
<dbReference type="NCBIfam" id="TIGR00655">
    <property type="entry name" value="PurU"/>
    <property type="match status" value="1"/>
</dbReference>
<dbReference type="PRINTS" id="PR01575">
    <property type="entry name" value="FFH4HYDRLASE"/>
</dbReference>
<dbReference type="PANTHER" id="PTHR42706:SF1">
    <property type="entry name" value="FORMYLTETRAHYDROFOLATE DEFORMYLASE 2, MITOCHONDRIAL"/>
    <property type="match status" value="1"/>
</dbReference>
<dbReference type="PANTHER" id="PTHR42706">
    <property type="entry name" value="FORMYLTETRAHYDROFOLATE DEFORMYLASE"/>
    <property type="match status" value="1"/>
</dbReference>
<dbReference type="Gene3D" id="3.30.70.260">
    <property type="match status" value="1"/>
</dbReference>
<comment type="pathway">
    <text evidence="3">Purine metabolism; IMP biosynthesis via de novo pathway; formate from 10-formyl-5,6,7,8-tetrahydrofolate: step 1/1.</text>
</comment>
<dbReference type="HAMAP" id="MF_01927">
    <property type="entry name" value="PurU"/>
    <property type="match status" value="1"/>
</dbReference>
<dbReference type="InterPro" id="IPR044074">
    <property type="entry name" value="PurU_ACT"/>
</dbReference>